<keyword evidence="1" id="KW-0695">RNA-directed DNA polymerase</keyword>
<dbReference type="PANTHER" id="PTHR19446">
    <property type="entry name" value="REVERSE TRANSCRIPTASES"/>
    <property type="match status" value="1"/>
</dbReference>
<dbReference type="AlphaFoldDB" id="A0AAV4D733"/>
<evidence type="ECO:0000313" key="2">
    <source>
        <dbReference type="Proteomes" id="UP000735302"/>
    </source>
</evidence>
<sequence length="239" mass="27520">MNNEPPTLDKLNTGVKKATGKFLPGPNGIPYLLYKRCPNILRWLHKIFRSAWNNLKISEKWMTPEKVYIPKDLSVPTNLIAKSRRENLLLNHGITPDKISHREWLCEVSVQKGDLPKISDCLEHTTMIWETIQRAKSGKRNLDVVWLDFANAYGSVPHQMIQEVLRMYHFPEDIQVMREDFFSEFKMGISNERQLTHWINVEVGIGMGCTISPLLFVMAGFGSYPESSKGKCESSRSRL</sequence>
<protein>
    <submittedName>
        <fullName evidence="1">Reverse transcriptase</fullName>
    </submittedName>
</protein>
<gene>
    <name evidence="1" type="ORF">PoB_006651900</name>
</gene>
<evidence type="ECO:0000313" key="1">
    <source>
        <dbReference type="EMBL" id="GFO40014.1"/>
    </source>
</evidence>
<name>A0AAV4D733_9GAST</name>
<dbReference type="GO" id="GO:0003964">
    <property type="term" value="F:RNA-directed DNA polymerase activity"/>
    <property type="evidence" value="ECO:0007669"/>
    <property type="project" value="UniProtKB-KW"/>
</dbReference>
<keyword evidence="2" id="KW-1185">Reference proteome</keyword>
<keyword evidence="1" id="KW-0548">Nucleotidyltransferase</keyword>
<dbReference type="Proteomes" id="UP000735302">
    <property type="component" value="Unassembled WGS sequence"/>
</dbReference>
<dbReference type="EMBL" id="BLXT01007572">
    <property type="protein sequence ID" value="GFO40014.1"/>
    <property type="molecule type" value="Genomic_DNA"/>
</dbReference>
<accession>A0AAV4D733</accession>
<keyword evidence="1" id="KW-0808">Transferase</keyword>
<comment type="caution">
    <text evidence="1">The sequence shown here is derived from an EMBL/GenBank/DDBJ whole genome shotgun (WGS) entry which is preliminary data.</text>
</comment>
<reference evidence="1 2" key="1">
    <citation type="journal article" date="2021" name="Elife">
        <title>Chloroplast acquisition without the gene transfer in kleptoplastic sea slugs, Plakobranchus ocellatus.</title>
        <authorList>
            <person name="Maeda T."/>
            <person name="Takahashi S."/>
            <person name="Yoshida T."/>
            <person name="Shimamura S."/>
            <person name="Takaki Y."/>
            <person name="Nagai Y."/>
            <person name="Toyoda A."/>
            <person name="Suzuki Y."/>
            <person name="Arimoto A."/>
            <person name="Ishii H."/>
            <person name="Satoh N."/>
            <person name="Nishiyama T."/>
            <person name="Hasebe M."/>
            <person name="Maruyama T."/>
            <person name="Minagawa J."/>
            <person name="Obokata J."/>
            <person name="Shigenobu S."/>
        </authorList>
    </citation>
    <scope>NUCLEOTIDE SEQUENCE [LARGE SCALE GENOMIC DNA]</scope>
</reference>
<organism evidence="1 2">
    <name type="scientific">Plakobranchus ocellatus</name>
    <dbReference type="NCBI Taxonomy" id="259542"/>
    <lineage>
        <taxon>Eukaryota</taxon>
        <taxon>Metazoa</taxon>
        <taxon>Spiralia</taxon>
        <taxon>Lophotrochozoa</taxon>
        <taxon>Mollusca</taxon>
        <taxon>Gastropoda</taxon>
        <taxon>Heterobranchia</taxon>
        <taxon>Euthyneura</taxon>
        <taxon>Panpulmonata</taxon>
        <taxon>Sacoglossa</taxon>
        <taxon>Placobranchoidea</taxon>
        <taxon>Plakobranchidae</taxon>
        <taxon>Plakobranchus</taxon>
    </lineage>
</organism>
<proteinExistence type="predicted"/>